<accession>A0A0J6EDF9</accession>
<organism evidence="2 3">
    <name type="scientific">Bacillus glycinifermentans</name>
    <dbReference type="NCBI Taxonomy" id="1664069"/>
    <lineage>
        <taxon>Bacteria</taxon>
        <taxon>Bacillati</taxon>
        <taxon>Bacillota</taxon>
        <taxon>Bacilli</taxon>
        <taxon>Bacillales</taxon>
        <taxon>Bacillaceae</taxon>
        <taxon>Bacillus</taxon>
    </lineage>
</organism>
<dbReference type="AlphaFoldDB" id="A0A0J6EDF9"/>
<evidence type="ECO:0000313" key="2">
    <source>
        <dbReference type="EMBL" id="KRT95033.1"/>
    </source>
</evidence>
<dbReference type="EMBL" id="LECW02000004">
    <property type="protein sequence ID" value="KRT95033.1"/>
    <property type="molecule type" value="Genomic_DNA"/>
</dbReference>
<feature type="compositionally biased region" description="Basic residues" evidence="1">
    <location>
        <begin position="11"/>
        <end position="21"/>
    </location>
</feature>
<comment type="caution">
    <text evidence="2">The sequence shown here is derived from an EMBL/GenBank/DDBJ whole genome shotgun (WGS) entry which is preliminary data.</text>
</comment>
<sequence length="90" mass="9993">MPQKRITSASRIRRFGKRQKRNQPSGNKRVFVKRASGLHGLSCLPTLDAWPFTPNGKVDLKAIPEADRNAAAEPDYVPPAIELEEKIAAI</sequence>
<name>A0A0J6EDF9_9BACI</name>
<reference evidence="2 3" key="1">
    <citation type="journal article" date="2015" name="Int. J. Syst. Evol. Microbiol.">
        <title>Bacillus glycinifermentans sp. nov., isolated from fermented soybean paste.</title>
        <authorList>
            <person name="Kim S.J."/>
            <person name="Dunlap C.A."/>
            <person name="Kwon S.W."/>
            <person name="Rooney A.P."/>
        </authorList>
    </citation>
    <scope>NUCLEOTIDE SEQUENCE [LARGE SCALE GENOMIC DNA]</scope>
    <source>
        <strain evidence="2 3">GO-13</strain>
    </source>
</reference>
<gene>
    <name evidence="2" type="ORF">AB447_210920</name>
</gene>
<evidence type="ECO:0000313" key="3">
    <source>
        <dbReference type="Proteomes" id="UP000036168"/>
    </source>
</evidence>
<feature type="compositionally biased region" description="Polar residues" evidence="1">
    <location>
        <begin position="1"/>
        <end position="10"/>
    </location>
</feature>
<dbReference type="Proteomes" id="UP000036168">
    <property type="component" value="Unassembled WGS sequence"/>
</dbReference>
<dbReference type="PATRIC" id="fig|1664069.3.peg.3353"/>
<protein>
    <submittedName>
        <fullName evidence="2">Uncharacterized protein</fullName>
    </submittedName>
</protein>
<dbReference type="STRING" id="1664069.BGLY_2815"/>
<proteinExistence type="predicted"/>
<accession>A0A0J6EWK5</accession>
<evidence type="ECO:0000256" key="1">
    <source>
        <dbReference type="SAM" id="MobiDB-lite"/>
    </source>
</evidence>
<feature type="region of interest" description="Disordered" evidence="1">
    <location>
        <begin position="1"/>
        <end position="28"/>
    </location>
</feature>